<dbReference type="Proteomes" id="UP001272515">
    <property type="component" value="Unassembled WGS sequence"/>
</dbReference>
<comment type="catalytic activity">
    <reaction evidence="10">
        <text>S-methyl-5'-thioadenosine + phosphate = 5-(methylsulfanyl)-alpha-D-ribose 1-phosphate + adenine</text>
        <dbReference type="Rhea" id="RHEA:11852"/>
        <dbReference type="ChEBI" id="CHEBI:16708"/>
        <dbReference type="ChEBI" id="CHEBI:17509"/>
        <dbReference type="ChEBI" id="CHEBI:43474"/>
        <dbReference type="ChEBI" id="CHEBI:58533"/>
        <dbReference type="EC" id="2.4.2.28"/>
    </reaction>
    <physiologicalReaction direction="left-to-right" evidence="10">
        <dbReference type="Rhea" id="RHEA:11853"/>
    </physiologicalReaction>
</comment>
<evidence type="ECO:0000313" key="12">
    <source>
        <dbReference type="EMBL" id="MDV5088785.1"/>
    </source>
</evidence>
<evidence type="ECO:0000256" key="8">
    <source>
        <dbReference type="ARBA" id="ARBA00047989"/>
    </source>
</evidence>
<comment type="function">
    <text evidence="2">Purine nucleoside enzyme that catalyzes the phosphorolysis of adenosine and inosine nucleosides, yielding D-ribose 1-phosphate and the respective free bases, adenine and hypoxanthine. Also catalyzes the phosphorolysis of S-methyl-5'-thioadenosine into adenine and S-methyl-5-thio-alpha-D-ribose 1-phosphate. Also has adenosine deaminase activity.</text>
</comment>
<evidence type="ECO:0000256" key="6">
    <source>
        <dbReference type="ARBA" id="ARBA00022801"/>
    </source>
</evidence>
<sequence>MSTEYKTIISVTSQLSEPWQFESPTQFDRYPVVMGSTYREGGVSKEPCASLNLAFHVGDNPDDVVKNRALLASYLHVNPARMTCGNQVHGLNAVQITEDFIGAGAFGESTAINDCDAIFTNIPNVPLLLFTADCVAVGIYDTAQQAVAVVHAGWKGAIGHLPVITIQAMTKAYGTKPEDCIVFLGPSIGPESFEVNQELADRFVKSYEVIVKPLNEDEHADNTKSTKSTEPTESTEFTESTESSMDVLLTRGSSAPIVRYIKRPGAEVETPHVNLWEFIRADLVQLGVPNDNITIGGTDSMVDEHCFSYRREAGKTGRMAMFGMIK</sequence>
<keyword evidence="6" id="KW-0378">Hydrolase</keyword>
<keyword evidence="4" id="KW-0808">Transferase</keyword>
<proteinExistence type="inferred from homology"/>
<evidence type="ECO:0000313" key="13">
    <source>
        <dbReference type="Proteomes" id="UP001272515"/>
    </source>
</evidence>
<reference evidence="12 13" key="1">
    <citation type="submission" date="2023-10" db="EMBL/GenBank/DDBJ databases">
        <title>Veillonella sp. nov., isolated from a pig farm feces dump.</title>
        <authorList>
            <person name="Chang Y.-H."/>
        </authorList>
    </citation>
    <scope>NUCLEOTIDE SEQUENCE [LARGE SCALE GENOMIC DNA]</scope>
    <source>
        <strain evidence="12 13">YH-vei2233</strain>
    </source>
</reference>
<dbReference type="RefSeq" id="WP_295190009.1">
    <property type="nucleotide sequence ID" value="NZ_JAWJZA010000008.1"/>
</dbReference>
<dbReference type="InterPro" id="IPR003730">
    <property type="entry name" value="Cu_polyphenol_OxRdtase"/>
</dbReference>
<comment type="catalytic activity">
    <reaction evidence="9">
        <text>adenosine + phosphate = alpha-D-ribose 1-phosphate + adenine</text>
        <dbReference type="Rhea" id="RHEA:27642"/>
        <dbReference type="ChEBI" id="CHEBI:16335"/>
        <dbReference type="ChEBI" id="CHEBI:16708"/>
        <dbReference type="ChEBI" id="CHEBI:43474"/>
        <dbReference type="ChEBI" id="CHEBI:57720"/>
        <dbReference type="EC" id="2.4.2.1"/>
    </reaction>
    <physiologicalReaction direction="left-to-right" evidence="9">
        <dbReference type="Rhea" id="RHEA:27643"/>
    </physiologicalReaction>
</comment>
<dbReference type="EMBL" id="JAWJZB010000009">
    <property type="protein sequence ID" value="MDV5088785.1"/>
    <property type="molecule type" value="Genomic_DNA"/>
</dbReference>
<dbReference type="Gene3D" id="3.60.140.10">
    <property type="entry name" value="CNF1/YfiH-like putative cysteine hydrolases"/>
    <property type="match status" value="1"/>
</dbReference>
<feature type="compositionally biased region" description="Basic and acidic residues" evidence="11">
    <location>
        <begin position="215"/>
        <end position="224"/>
    </location>
</feature>
<accession>A0ABU3ZA29</accession>
<evidence type="ECO:0000256" key="9">
    <source>
        <dbReference type="ARBA" id="ARBA00048968"/>
    </source>
</evidence>
<organism evidence="12 13">
    <name type="scientific">Veillonella absiana</name>
    <dbReference type="NCBI Taxonomy" id="3079305"/>
    <lineage>
        <taxon>Bacteria</taxon>
        <taxon>Bacillati</taxon>
        <taxon>Bacillota</taxon>
        <taxon>Negativicutes</taxon>
        <taxon>Veillonellales</taxon>
        <taxon>Veillonellaceae</taxon>
        <taxon>Veillonella</taxon>
    </lineage>
</organism>
<feature type="compositionally biased region" description="Low complexity" evidence="11">
    <location>
        <begin position="225"/>
        <end position="244"/>
    </location>
</feature>
<evidence type="ECO:0000256" key="10">
    <source>
        <dbReference type="ARBA" id="ARBA00049893"/>
    </source>
</evidence>
<comment type="caution">
    <text evidence="12">The sequence shown here is derived from an EMBL/GenBank/DDBJ whole genome shotgun (WGS) entry which is preliminary data.</text>
</comment>
<evidence type="ECO:0000256" key="5">
    <source>
        <dbReference type="ARBA" id="ARBA00022723"/>
    </source>
</evidence>
<comment type="similarity">
    <text evidence="3">Belongs to the purine nucleoside phosphorylase YfiH/LACC1 family.</text>
</comment>
<evidence type="ECO:0000256" key="2">
    <source>
        <dbReference type="ARBA" id="ARBA00003215"/>
    </source>
</evidence>
<dbReference type="InterPro" id="IPR011324">
    <property type="entry name" value="Cytotoxic_necrot_fac-like_cat"/>
</dbReference>
<gene>
    <name evidence="12" type="ORF">RVY80_08030</name>
</gene>
<keyword evidence="5" id="KW-0479">Metal-binding</keyword>
<dbReference type="SUPFAM" id="SSF64438">
    <property type="entry name" value="CNF1/YfiH-like putative cysteine hydrolases"/>
    <property type="match status" value="1"/>
</dbReference>
<evidence type="ECO:0000256" key="4">
    <source>
        <dbReference type="ARBA" id="ARBA00022679"/>
    </source>
</evidence>
<comment type="catalytic activity">
    <reaction evidence="8">
        <text>adenosine + H2O + H(+) = inosine + NH4(+)</text>
        <dbReference type="Rhea" id="RHEA:24408"/>
        <dbReference type="ChEBI" id="CHEBI:15377"/>
        <dbReference type="ChEBI" id="CHEBI:15378"/>
        <dbReference type="ChEBI" id="CHEBI:16335"/>
        <dbReference type="ChEBI" id="CHEBI:17596"/>
        <dbReference type="ChEBI" id="CHEBI:28938"/>
        <dbReference type="EC" id="3.5.4.4"/>
    </reaction>
    <physiologicalReaction direction="left-to-right" evidence="8">
        <dbReference type="Rhea" id="RHEA:24409"/>
    </physiologicalReaction>
</comment>
<dbReference type="CDD" id="cd16833">
    <property type="entry name" value="YfiH"/>
    <property type="match status" value="1"/>
</dbReference>
<keyword evidence="13" id="KW-1185">Reference proteome</keyword>
<dbReference type="PANTHER" id="PTHR30616">
    <property type="entry name" value="UNCHARACTERIZED PROTEIN YFIH"/>
    <property type="match status" value="1"/>
</dbReference>
<protein>
    <submittedName>
        <fullName evidence="12">Polyphenol oxidase family protein</fullName>
    </submittedName>
</protein>
<dbReference type="Pfam" id="PF02578">
    <property type="entry name" value="Cu-oxidase_4"/>
    <property type="match status" value="1"/>
</dbReference>
<dbReference type="PANTHER" id="PTHR30616:SF2">
    <property type="entry name" value="PURINE NUCLEOSIDE PHOSPHORYLASE LACC1"/>
    <property type="match status" value="1"/>
</dbReference>
<feature type="region of interest" description="Disordered" evidence="11">
    <location>
        <begin position="215"/>
        <end position="245"/>
    </location>
</feature>
<dbReference type="InterPro" id="IPR038371">
    <property type="entry name" value="Cu_polyphenol_OxRdtase_sf"/>
</dbReference>
<evidence type="ECO:0000256" key="7">
    <source>
        <dbReference type="ARBA" id="ARBA00022833"/>
    </source>
</evidence>
<evidence type="ECO:0000256" key="3">
    <source>
        <dbReference type="ARBA" id="ARBA00007353"/>
    </source>
</evidence>
<name>A0ABU3ZA29_9FIRM</name>
<evidence type="ECO:0000256" key="1">
    <source>
        <dbReference type="ARBA" id="ARBA00000553"/>
    </source>
</evidence>
<keyword evidence="7" id="KW-0862">Zinc</keyword>
<evidence type="ECO:0000256" key="11">
    <source>
        <dbReference type="SAM" id="MobiDB-lite"/>
    </source>
</evidence>
<comment type="catalytic activity">
    <reaction evidence="1">
        <text>inosine + phosphate = alpha-D-ribose 1-phosphate + hypoxanthine</text>
        <dbReference type="Rhea" id="RHEA:27646"/>
        <dbReference type="ChEBI" id="CHEBI:17368"/>
        <dbReference type="ChEBI" id="CHEBI:17596"/>
        <dbReference type="ChEBI" id="CHEBI:43474"/>
        <dbReference type="ChEBI" id="CHEBI:57720"/>
        <dbReference type="EC" id="2.4.2.1"/>
    </reaction>
    <physiologicalReaction direction="left-to-right" evidence="1">
        <dbReference type="Rhea" id="RHEA:27647"/>
    </physiologicalReaction>
</comment>